<evidence type="ECO:0000256" key="1">
    <source>
        <dbReference type="ARBA" id="ARBA00001954"/>
    </source>
</evidence>
<dbReference type="PANTHER" id="PTHR16557">
    <property type="entry name" value="ALKYLATED DNA REPAIR PROTEIN ALKB-RELATED"/>
    <property type="match status" value="1"/>
</dbReference>
<comment type="caution">
    <text evidence="7">The sequence shown here is derived from an EMBL/GenBank/DDBJ whole genome shotgun (WGS) entry which is preliminary data.</text>
</comment>
<evidence type="ECO:0000256" key="5">
    <source>
        <dbReference type="ARBA" id="ARBA00023004"/>
    </source>
</evidence>
<keyword evidence="5" id="KW-0408">Iron</keyword>
<dbReference type="GeneID" id="90037014"/>
<keyword evidence="4" id="KW-0560">Oxidoreductase</keyword>
<dbReference type="InterPro" id="IPR004574">
    <property type="entry name" value="Alkb"/>
</dbReference>
<evidence type="ECO:0000313" key="8">
    <source>
        <dbReference type="Proteomes" id="UP001498771"/>
    </source>
</evidence>
<dbReference type="SUPFAM" id="SSF51197">
    <property type="entry name" value="Clavaminate synthase-like"/>
    <property type="match status" value="1"/>
</dbReference>
<keyword evidence="8" id="KW-1185">Reference proteome</keyword>
<dbReference type="Proteomes" id="UP001498771">
    <property type="component" value="Unassembled WGS sequence"/>
</dbReference>
<dbReference type="InterPro" id="IPR037151">
    <property type="entry name" value="AlkB-like_sf"/>
</dbReference>
<accession>A0ABR1FCF9</accession>
<evidence type="ECO:0000256" key="2">
    <source>
        <dbReference type="ARBA" id="ARBA00022723"/>
    </source>
</evidence>
<protein>
    <recommendedName>
        <fullName evidence="6">Alpha-ketoglutarate-dependent dioxygenase AlkB-like domain-containing protein</fullName>
    </recommendedName>
</protein>
<comment type="cofactor">
    <cofactor evidence="1">
        <name>Fe(2+)</name>
        <dbReference type="ChEBI" id="CHEBI:29033"/>
    </cofactor>
</comment>
<evidence type="ECO:0000256" key="3">
    <source>
        <dbReference type="ARBA" id="ARBA00022964"/>
    </source>
</evidence>
<gene>
    <name evidence="7" type="ORF">BZA70DRAFT_271569</name>
</gene>
<dbReference type="EMBL" id="JBBJBU010000001">
    <property type="protein sequence ID" value="KAK7207536.1"/>
    <property type="molecule type" value="Genomic_DNA"/>
</dbReference>
<dbReference type="Gene3D" id="2.60.120.590">
    <property type="entry name" value="Alpha-ketoglutarate-dependent dioxygenase AlkB-like"/>
    <property type="match status" value="1"/>
</dbReference>
<organism evidence="7 8">
    <name type="scientific">Myxozyma melibiosi</name>
    <dbReference type="NCBI Taxonomy" id="54550"/>
    <lineage>
        <taxon>Eukaryota</taxon>
        <taxon>Fungi</taxon>
        <taxon>Dikarya</taxon>
        <taxon>Ascomycota</taxon>
        <taxon>Saccharomycotina</taxon>
        <taxon>Lipomycetes</taxon>
        <taxon>Lipomycetales</taxon>
        <taxon>Lipomycetaceae</taxon>
        <taxon>Myxozyma</taxon>
    </lineage>
</organism>
<evidence type="ECO:0000313" key="7">
    <source>
        <dbReference type="EMBL" id="KAK7207536.1"/>
    </source>
</evidence>
<dbReference type="Pfam" id="PF13532">
    <property type="entry name" value="2OG-FeII_Oxy_2"/>
    <property type="match status" value="1"/>
</dbReference>
<dbReference type="PANTHER" id="PTHR16557:SF2">
    <property type="entry name" value="NUCLEIC ACID DIOXYGENASE ALKBH1"/>
    <property type="match status" value="1"/>
</dbReference>
<proteinExistence type="predicted"/>
<keyword evidence="3" id="KW-0223">Dioxygenase</keyword>
<name>A0ABR1FCF9_9ASCO</name>
<evidence type="ECO:0000259" key="6">
    <source>
        <dbReference type="Pfam" id="PF13532"/>
    </source>
</evidence>
<dbReference type="InterPro" id="IPR027450">
    <property type="entry name" value="AlkB-like"/>
</dbReference>
<reference evidence="7 8" key="1">
    <citation type="submission" date="2024-03" db="EMBL/GenBank/DDBJ databases">
        <title>Genome-scale model development and genomic sequencing of the oleaginous clade Lipomyces.</title>
        <authorList>
            <consortium name="Lawrence Berkeley National Laboratory"/>
            <person name="Czajka J.J."/>
            <person name="Han Y."/>
            <person name="Kim J."/>
            <person name="Mondo S.J."/>
            <person name="Hofstad B.A."/>
            <person name="Robles A."/>
            <person name="Haridas S."/>
            <person name="Riley R."/>
            <person name="LaButti K."/>
            <person name="Pangilinan J."/>
            <person name="Andreopoulos W."/>
            <person name="Lipzen A."/>
            <person name="Yan J."/>
            <person name="Wang M."/>
            <person name="Ng V."/>
            <person name="Grigoriev I.V."/>
            <person name="Spatafora J.W."/>
            <person name="Magnuson J.K."/>
            <person name="Baker S.E."/>
            <person name="Pomraning K.R."/>
        </authorList>
    </citation>
    <scope>NUCLEOTIDE SEQUENCE [LARGE SCALE GENOMIC DNA]</scope>
    <source>
        <strain evidence="7 8">Phaff 52-87</strain>
    </source>
</reference>
<feature type="domain" description="Alpha-ketoglutarate-dependent dioxygenase AlkB-like" evidence="6">
    <location>
        <begin position="169"/>
        <end position="366"/>
    </location>
</feature>
<keyword evidence="2" id="KW-0479">Metal-binding</keyword>
<dbReference type="RefSeq" id="XP_064770569.1">
    <property type="nucleotide sequence ID" value="XM_064911502.1"/>
</dbReference>
<evidence type="ECO:0000256" key="4">
    <source>
        <dbReference type="ARBA" id="ARBA00023002"/>
    </source>
</evidence>
<sequence length="370" mass="41580">MDAPANNENAFKPLYKFYKHLPYEAFDEYAFRPSSAPETANLIDPLFLDEYEELHPGDVTVSSFLYTQETVDALGAFIYDSKSQVGVGSVSSYLDSTYSEIRVASVPGLRIYPGILLPDLQRQLIVNVIEEYLPPKDHLTNLHPSYTIPEPFNLFGYPSDLKIMPSQTSSTPAQTPTTLDALQSRKLRWVTLGGQYNWTTKQYPSWEPHTKGFPDFPHSLTTLLRGLSSSIFKSSLVPEASIINFYSDGDILSPHQDVAEKSHADLASLSIGCEAVFFCGLDKSKPPLQIRVRSGDIILMGGESRFAYHGVGRVWDRTAPDYLTEFDYTNNILPSNPKTCAAPEVCRGRENYSEWILSKRINLNIRQMLD</sequence>